<name>A0A5P1FEJ1_ASPOF</name>
<evidence type="ECO:0000256" key="1">
    <source>
        <dbReference type="SAM" id="MobiDB-lite"/>
    </source>
</evidence>
<feature type="compositionally biased region" description="Basic and acidic residues" evidence="1">
    <location>
        <begin position="78"/>
        <end position="99"/>
    </location>
</feature>
<feature type="compositionally biased region" description="Basic and acidic residues" evidence="1">
    <location>
        <begin position="35"/>
        <end position="50"/>
    </location>
</feature>
<protein>
    <submittedName>
        <fullName evidence="2">Uncharacterized protein</fullName>
    </submittedName>
</protein>
<keyword evidence="3" id="KW-1185">Reference proteome</keyword>
<feature type="region of interest" description="Disordered" evidence="1">
    <location>
        <begin position="1"/>
        <end position="105"/>
    </location>
</feature>
<accession>A0A5P1FEJ1</accession>
<organism evidence="2 3">
    <name type="scientific">Asparagus officinalis</name>
    <name type="common">Garden asparagus</name>
    <dbReference type="NCBI Taxonomy" id="4686"/>
    <lineage>
        <taxon>Eukaryota</taxon>
        <taxon>Viridiplantae</taxon>
        <taxon>Streptophyta</taxon>
        <taxon>Embryophyta</taxon>
        <taxon>Tracheophyta</taxon>
        <taxon>Spermatophyta</taxon>
        <taxon>Magnoliopsida</taxon>
        <taxon>Liliopsida</taxon>
        <taxon>Asparagales</taxon>
        <taxon>Asparagaceae</taxon>
        <taxon>Asparagoideae</taxon>
        <taxon>Asparagus</taxon>
    </lineage>
</organism>
<dbReference type="Gramene" id="ONK76776">
    <property type="protein sequence ID" value="ONK76776"/>
    <property type="gene ID" value="A4U43_C03F32030"/>
</dbReference>
<reference evidence="3" key="1">
    <citation type="journal article" date="2017" name="Nat. Commun.">
        <title>The asparagus genome sheds light on the origin and evolution of a young Y chromosome.</title>
        <authorList>
            <person name="Harkess A."/>
            <person name="Zhou J."/>
            <person name="Xu C."/>
            <person name="Bowers J.E."/>
            <person name="Van der Hulst R."/>
            <person name="Ayyampalayam S."/>
            <person name="Mercati F."/>
            <person name="Riccardi P."/>
            <person name="McKain M.R."/>
            <person name="Kakrana A."/>
            <person name="Tang H."/>
            <person name="Ray J."/>
            <person name="Groenendijk J."/>
            <person name="Arikit S."/>
            <person name="Mathioni S.M."/>
            <person name="Nakano M."/>
            <person name="Shan H."/>
            <person name="Telgmann-Rauber A."/>
            <person name="Kanno A."/>
            <person name="Yue Z."/>
            <person name="Chen H."/>
            <person name="Li W."/>
            <person name="Chen Y."/>
            <person name="Xu X."/>
            <person name="Zhang Y."/>
            <person name="Luo S."/>
            <person name="Chen H."/>
            <person name="Gao J."/>
            <person name="Mao Z."/>
            <person name="Pires J.C."/>
            <person name="Luo M."/>
            <person name="Kudrna D."/>
            <person name="Wing R.A."/>
            <person name="Meyers B.C."/>
            <person name="Yi K."/>
            <person name="Kong H."/>
            <person name="Lavrijsen P."/>
            <person name="Sunseri F."/>
            <person name="Falavigna A."/>
            <person name="Ye Y."/>
            <person name="Leebens-Mack J.H."/>
            <person name="Chen G."/>
        </authorList>
    </citation>
    <scope>NUCLEOTIDE SEQUENCE [LARGE SCALE GENOMIC DNA]</scope>
    <source>
        <strain evidence="3">cv. DH0086</strain>
    </source>
</reference>
<evidence type="ECO:0000313" key="2">
    <source>
        <dbReference type="EMBL" id="ONK76776.1"/>
    </source>
</evidence>
<sequence>MTGGGPMAVSRLSGGGRTGRCWNQVRRAGRRRRADRKEDRRSAPERRGEGGGRGVARAVVGVEGEKKRMRRSVVGSFEGRENRREKRAGDGDGGVKNEVEVVMFT</sequence>
<dbReference type="Proteomes" id="UP000243459">
    <property type="component" value="Chromosome 3"/>
</dbReference>
<gene>
    <name evidence="2" type="ORF">A4U43_C03F32030</name>
</gene>
<dbReference type="AlphaFoldDB" id="A0A5P1FEJ1"/>
<dbReference type="EMBL" id="CM007383">
    <property type="protein sequence ID" value="ONK76776.1"/>
    <property type="molecule type" value="Genomic_DNA"/>
</dbReference>
<proteinExistence type="predicted"/>
<evidence type="ECO:0000313" key="3">
    <source>
        <dbReference type="Proteomes" id="UP000243459"/>
    </source>
</evidence>